<gene>
    <name evidence="1" type="ORF">HDID_LOCUS8570</name>
</gene>
<accession>A0A0R3ST73</accession>
<dbReference type="STRING" id="6216.A0A0R3ST73"/>
<dbReference type="InterPro" id="IPR043128">
    <property type="entry name" value="Rev_trsase/Diguanyl_cyclase"/>
</dbReference>
<dbReference type="Gene3D" id="3.30.70.270">
    <property type="match status" value="1"/>
</dbReference>
<evidence type="ECO:0000313" key="3">
    <source>
        <dbReference type="WBParaSite" id="HDID_0000857201-mRNA-1"/>
    </source>
</evidence>
<dbReference type="EMBL" id="UYSG01011101">
    <property type="protein sequence ID" value="VDL60888.1"/>
    <property type="molecule type" value="Genomic_DNA"/>
</dbReference>
<reference evidence="1 2" key="2">
    <citation type="submission" date="2018-11" db="EMBL/GenBank/DDBJ databases">
        <authorList>
            <consortium name="Pathogen Informatics"/>
        </authorList>
    </citation>
    <scope>NUCLEOTIDE SEQUENCE [LARGE SCALE GENOMIC DNA]</scope>
</reference>
<dbReference type="OrthoDB" id="5807442at2759"/>
<proteinExistence type="predicted"/>
<dbReference type="PANTHER" id="PTHR37984:SF5">
    <property type="entry name" value="PROTEIN NYNRIN-LIKE"/>
    <property type="match status" value="1"/>
</dbReference>
<evidence type="ECO:0000313" key="2">
    <source>
        <dbReference type="Proteomes" id="UP000274504"/>
    </source>
</evidence>
<reference evidence="3" key="1">
    <citation type="submission" date="2017-02" db="UniProtKB">
        <authorList>
            <consortium name="WormBaseParasite"/>
        </authorList>
    </citation>
    <scope>IDENTIFICATION</scope>
</reference>
<evidence type="ECO:0000313" key="1">
    <source>
        <dbReference type="EMBL" id="VDL60888.1"/>
    </source>
</evidence>
<protein>
    <submittedName>
        <fullName evidence="3">NR LBD domain-containing protein</fullName>
    </submittedName>
</protein>
<organism evidence="3">
    <name type="scientific">Hymenolepis diminuta</name>
    <name type="common">Rat tapeworm</name>
    <dbReference type="NCBI Taxonomy" id="6216"/>
    <lineage>
        <taxon>Eukaryota</taxon>
        <taxon>Metazoa</taxon>
        <taxon>Spiralia</taxon>
        <taxon>Lophotrochozoa</taxon>
        <taxon>Platyhelminthes</taxon>
        <taxon>Cestoda</taxon>
        <taxon>Eucestoda</taxon>
        <taxon>Cyclophyllidea</taxon>
        <taxon>Hymenolepididae</taxon>
        <taxon>Hymenolepis</taxon>
    </lineage>
</organism>
<sequence length="99" mass="11402">MDNMVSSLVSMAAYSDHIIEARESEKEPQDRIEKLLECIKKYAFRPRADKCQFFLTSVKLLGSTFDSIGRRPNPDETRAIFKIPASKNFSSLRSFLRLI</sequence>
<dbReference type="SUPFAM" id="SSF56672">
    <property type="entry name" value="DNA/RNA polymerases"/>
    <property type="match status" value="1"/>
</dbReference>
<dbReference type="InterPro" id="IPR043502">
    <property type="entry name" value="DNA/RNA_pol_sf"/>
</dbReference>
<dbReference type="Proteomes" id="UP000274504">
    <property type="component" value="Unassembled WGS sequence"/>
</dbReference>
<name>A0A0R3ST73_HYMDI</name>
<dbReference type="InterPro" id="IPR050951">
    <property type="entry name" value="Retrovirus_Pol_polyprotein"/>
</dbReference>
<dbReference type="PANTHER" id="PTHR37984">
    <property type="entry name" value="PROTEIN CBG26694"/>
    <property type="match status" value="1"/>
</dbReference>
<dbReference type="AlphaFoldDB" id="A0A0R3ST73"/>
<dbReference type="WBParaSite" id="HDID_0000857201-mRNA-1">
    <property type="protein sequence ID" value="HDID_0000857201-mRNA-1"/>
    <property type="gene ID" value="HDID_0000857201"/>
</dbReference>